<dbReference type="Pfam" id="PF00990">
    <property type="entry name" value="GGDEF"/>
    <property type="match status" value="1"/>
</dbReference>
<name>A0ABY9R7J6_9BACT</name>
<dbReference type="Proteomes" id="UP001180616">
    <property type="component" value="Chromosome"/>
</dbReference>
<dbReference type="EMBL" id="CP133659">
    <property type="protein sequence ID" value="WMW67008.1"/>
    <property type="molecule type" value="Genomic_DNA"/>
</dbReference>
<dbReference type="Gene3D" id="3.30.70.270">
    <property type="match status" value="1"/>
</dbReference>
<dbReference type="InterPro" id="IPR050469">
    <property type="entry name" value="Diguanylate_Cyclase"/>
</dbReference>
<accession>A0ABY9R7J6</accession>
<dbReference type="SMART" id="SM00267">
    <property type="entry name" value="GGDEF"/>
    <property type="match status" value="1"/>
</dbReference>
<dbReference type="InterPro" id="IPR029787">
    <property type="entry name" value="Nucleotide_cyclase"/>
</dbReference>
<keyword evidence="3" id="KW-0472">Membrane</keyword>
<reference evidence="5" key="1">
    <citation type="submission" date="2023-09" db="EMBL/GenBank/DDBJ databases">
        <authorList>
            <consortium name="CW5 consortium"/>
            <person name="Lu C.-W."/>
        </authorList>
    </citation>
    <scope>NUCLEOTIDE SEQUENCE</scope>
    <source>
        <strain evidence="5">KPS</strain>
    </source>
</reference>
<dbReference type="InterPro" id="IPR000160">
    <property type="entry name" value="GGDEF_dom"/>
</dbReference>
<evidence type="ECO:0000313" key="6">
    <source>
        <dbReference type="Proteomes" id="UP001180616"/>
    </source>
</evidence>
<proteinExistence type="predicted"/>
<evidence type="ECO:0000256" key="3">
    <source>
        <dbReference type="SAM" id="Phobius"/>
    </source>
</evidence>
<dbReference type="PROSITE" id="PS50887">
    <property type="entry name" value="GGDEF"/>
    <property type="match status" value="1"/>
</dbReference>
<protein>
    <recommendedName>
        <fullName evidence="1">diguanylate cyclase</fullName>
        <ecNumber evidence="1">2.7.7.65</ecNumber>
    </recommendedName>
</protein>
<organism evidence="5 6">
    <name type="scientific">Nitratidesulfovibrio liaohensis</name>
    <dbReference type="NCBI Taxonomy" id="2604158"/>
    <lineage>
        <taxon>Bacteria</taxon>
        <taxon>Pseudomonadati</taxon>
        <taxon>Thermodesulfobacteriota</taxon>
        <taxon>Desulfovibrionia</taxon>
        <taxon>Desulfovibrionales</taxon>
        <taxon>Desulfovibrionaceae</taxon>
        <taxon>Nitratidesulfovibrio</taxon>
    </lineage>
</organism>
<feature type="transmembrane region" description="Helical" evidence="3">
    <location>
        <begin position="16"/>
        <end position="33"/>
    </location>
</feature>
<dbReference type="SUPFAM" id="SSF55073">
    <property type="entry name" value="Nucleotide cyclase"/>
    <property type="match status" value="1"/>
</dbReference>
<dbReference type="RefSeq" id="WP_309542852.1">
    <property type="nucleotide sequence ID" value="NZ_CP133659.1"/>
</dbReference>
<evidence type="ECO:0000256" key="1">
    <source>
        <dbReference type="ARBA" id="ARBA00012528"/>
    </source>
</evidence>
<dbReference type="CDD" id="cd01949">
    <property type="entry name" value="GGDEF"/>
    <property type="match status" value="1"/>
</dbReference>
<evidence type="ECO:0000259" key="4">
    <source>
        <dbReference type="PROSITE" id="PS50887"/>
    </source>
</evidence>
<keyword evidence="3" id="KW-1133">Transmembrane helix</keyword>
<gene>
    <name evidence="5" type="ORF">KPS_001648</name>
</gene>
<sequence length="258" mass="28063">MEGNGGGGAQRPRARLLRLVQGAALGLGAPLGWQALRWLFELTPVHPDYELLLNVYMAVGGVLVFAVFGYHLGRKEQRLERLTLVDPLTSLYNRRHFELMLEAEFARHLRDGTDLSLLMLDLDHFKQVNDTWGHQEGDQVLMTLAGILRAGLRAQDVAARVGGEEFAVIMPGVGGAGALAAAERLRVAVRDGIFLVGPGTRIPVRISIGVASTERLAVSGPTELFRLADDALYRAKGLGRDRVEPGWPGGVEDQLDPC</sequence>
<dbReference type="InterPro" id="IPR043128">
    <property type="entry name" value="Rev_trsase/Diguanyl_cyclase"/>
</dbReference>
<feature type="transmembrane region" description="Helical" evidence="3">
    <location>
        <begin position="53"/>
        <end position="72"/>
    </location>
</feature>
<dbReference type="GO" id="GO:0052621">
    <property type="term" value="F:diguanylate cyclase activity"/>
    <property type="evidence" value="ECO:0007669"/>
    <property type="project" value="UniProtKB-EC"/>
</dbReference>
<keyword evidence="5" id="KW-0808">Transferase</keyword>
<feature type="domain" description="GGDEF" evidence="4">
    <location>
        <begin position="113"/>
        <end position="248"/>
    </location>
</feature>
<dbReference type="NCBIfam" id="TIGR00254">
    <property type="entry name" value="GGDEF"/>
    <property type="match status" value="1"/>
</dbReference>
<keyword evidence="3" id="KW-0812">Transmembrane</keyword>
<dbReference type="EC" id="2.7.7.65" evidence="1"/>
<keyword evidence="5" id="KW-0548">Nucleotidyltransferase</keyword>
<evidence type="ECO:0000256" key="2">
    <source>
        <dbReference type="ARBA" id="ARBA00034247"/>
    </source>
</evidence>
<keyword evidence="6" id="KW-1185">Reference proteome</keyword>
<comment type="catalytic activity">
    <reaction evidence="2">
        <text>2 GTP = 3',3'-c-di-GMP + 2 diphosphate</text>
        <dbReference type="Rhea" id="RHEA:24898"/>
        <dbReference type="ChEBI" id="CHEBI:33019"/>
        <dbReference type="ChEBI" id="CHEBI:37565"/>
        <dbReference type="ChEBI" id="CHEBI:58805"/>
        <dbReference type="EC" id="2.7.7.65"/>
    </reaction>
</comment>
<evidence type="ECO:0000313" key="5">
    <source>
        <dbReference type="EMBL" id="WMW67008.1"/>
    </source>
</evidence>
<dbReference type="PANTHER" id="PTHR45138:SF9">
    <property type="entry name" value="DIGUANYLATE CYCLASE DGCM-RELATED"/>
    <property type="match status" value="1"/>
</dbReference>
<dbReference type="PANTHER" id="PTHR45138">
    <property type="entry name" value="REGULATORY COMPONENTS OF SENSORY TRANSDUCTION SYSTEM"/>
    <property type="match status" value="1"/>
</dbReference>